<dbReference type="Proteomes" id="UP000017836">
    <property type="component" value="Unassembled WGS sequence"/>
</dbReference>
<accession>W1NSL5</accession>
<name>W1NSL5_AMBTC</name>
<proteinExistence type="predicted"/>
<keyword evidence="2" id="KW-1185">Reference proteome</keyword>
<organism evidence="1 2">
    <name type="scientific">Amborella trichopoda</name>
    <dbReference type="NCBI Taxonomy" id="13333"/>
    <lineage>
        <taxon>Eukaryota</taxon>
        <taxon>Viridiplantae</taxon>
        <taxon>Streptophyta</taxon>
        <taxon>Embryophyta</taxon>
        <taxon>Tracheophyta</taxon>
        <taxon>Spermatophyta</taxon>
        <taxon>Magnoliopsida</taxon>
        <taxon>Amborellales</taxon>
        <taxon>Amborellaceae</taxon>
        <taxon>Amborella</taxon>
    </lineage>
</organism>
<evidence type="ECO:0000313" key="2">
    <source>
        <dbReference type="Proteomes" id="UP000017836"/>
    </source>
</evidence>
<evidence type="ECO:0000313" key="1">
    <source>
        <dbReference type="EMBL" id="ERM97805.1"/>
    </source>
</evidence>
<dbReference type="Gramene" id="ERM97805">
    <property type="protein sequence ID" value="ERM97805"/>
    <property type="gene ID" value="AMTR_s00116p00142000"/>
</dbReference>
<dbReference type="AlphaFoldDB" id="W1NSL5"/>
<dbReference type="HOGENOM" id="CLU_827273_0_0_1"/>
<protein>
    <submittedName>
        <fullName evidence="1">Uncharacterized protein</fullName>
    </submittedName>
</protein>
<sequence length="336" mass="36274">MNIAGVGRPVSKLEGIRPLDVAGGDMGHGGSIGTDHRPLHLVAVKDLTLWKNEILAAQAEDLVATVDLPKCAEQRLGGVFRGAALSCSFMRTKQPGSQDARSLVCAVKGDLRLDRQLWAQRCEAVVQVRDAKPMQPMRVGEGSLVLVCCASITAGGAIGAWCWSTKAVRLGWISLSGAEDACGSAWCGHDSEPGILILLLYLRGVGEPWVTGPQRWTRTQQGAHALAEGGLRDEWAPKSWKASHSNTNSPWWATWHDALVSRLEDQGAQPDVAGASRAQGWTQSRRKAGRWISRLCGWRKSRSCPLRGRLSLAPDRPQDLVLPLDMAEAEASALNS</sequence>
<gene>
    <name evidence="1" type="ORF">AMTR_s00116p00142000</name>
</gene>
<dbReference type="EMBL" id="KI395851">
    <property type="protein sequence ID" value="ERM97805.1"/>
    <property type="molecule type" value="Genomic_DNA"/>
</dbReference>
<reference evidence="2" key="1">
    <citation type="journal article" date="2013" name="Science">
        <title>The Amborella genome and the evolution of flowering plants.</title>
        <authorList>
            <consortium name="Amborella Genome Project"/>
        </authorList>
    </citation>
    <scope>NUCLEOTIDE SEQUENCE [LARGE SCALE GENOMIC DNA]</scope>
</reference>